<feature type="compositionally biased region" description="Polar residues" evidence="1">
    <location>
        <begin position="19"/>
        <end position="31"/>
    </location>
</feature>
<accession>A0A9P6H6N6</accession>
<keyword evidence="3" id="KW-1185">Reference proteome</keyword>
<sequence>MQSGTLGALGAVEKGVGTGRQNELSTDGTQPLSSLTYADSSGLVRGVSVKQGIACAMGLRSSQGEVRGRSMSEDCDNGYWWLKVSEAPQRIEGSDREEEGIKGGNPQTSAHAGYVRTCSDSENTTARSPPHLIIPFAQERPKAPHTLNCSAMIDALVGEDPAYGRAPPPMSPIPQLSNTQIPSHMIDASAEDGPVYEAELHSFWGCFFHQTLVPGGVQTRGFTQFVTQTSAGEGEEIEGRSVPKRVTPLEMEHLSNIPRRRNQKVE</sequence>
<evidence type="ECO:0000256" key="1">
    <source>
        <dbReference type="SAM" id="MobiDB-lite"/>
    </source>
</evidence>
<name>A0A9P6H6N6_9AGAM</name>
<feature type="region of interest" description="Disordered" evidence="1">
    <location>
        <begin position="91"/>
        <end position="112"/>
    </location>
</feature>
<evidence type="ECO:0000313" key="3">
    <source>
        <dbReference type="Proteomes" id="UP000736335"/>
    </source>
</evidence>
<evidence type="ECO:0000313" key="2">
    <source>
        <dbReference type="EMBL" id="KAF9780623.1"/>
    </source>
</evidence>
<proteinExistence type="predicted"/>
<organism evidence="2 3">
    <name type="scientific">Thelephora terrestris</name>
    <dbReference type="NCBI Taxonomy" id="56493"/>
    <lineage>
        <taxon>Eukaryota</taxon>
        <taxon>Fungi</taxon>
        <taxon>Dikarya</taxon>
        <taxon>Basidiomycota</taxon>
        <taxon>Agaricomycotina</taxon>
        <taxon>Agaricomycetes</taxon>
        <taxon>Thelephorales</taxon>
        <taxon>Thelephoraceae</taxon>
        <taxon>Thelephora</taxon>
    </lineage>
</organism>
<protein>
    <submittedName>
        <fullName evidence="2">Uncharacterized protein</fullName>
    </submittedName>
</protein>
<feature type="region of interest" description="Disordered" evidence="1">
    <location>
        <begin position="1"/>
        <end position="31"/>
    </location>
</feature>
<comment type="caution">
    <text evidence="2">The sequence shown here is derived from an EMBL/GenBank/DDBJ whole genome shotgun (WGS) entry which is preliminary data.</text>
</comment>
<reference evidence="2" key="1">
    <citation type="journal article" date="2020" name="Nat. Commun.">
        <title>Large-scale genome sequencing of mycorrhizal fungi provides insights into the early evolution of symbiotic traits.</title>
        <authorList>
            <person name="Miyauchi S."/>
            <person name="Kiss E."/>
            <person name="Kuo A."/>
            <person name="Drula E."/>
            <person name="Kohler A."/>
            <person name="Sanchez-Garcia M."/>
            <person name="Morin E."/>
            <person name="Andreopoulos B."/>
            <person name="Barry K.W."/>
            <person name="Bonito G."/>
            <person name="Buee M."/>
            <person name="Carver A."/>
            <person name="Chen C."/>
            <person name="Cichocki N."/>
            <person name="Clum A."/>
            <person name="Culley D."/>
            <person name="Crous P.W."/>
            <person name="Fauchery L."/>
            <person name="Girlanda M."/>
            <person name="Hayes R.D."/>
            <person name="Keri Z."/>
            <person name="LaButti K."/>
            <person name="Lipzen A."/>
            <person name="Lombard V."/>
            <person name="Magnuson J."/>
            <person name="Maillard F."/>
            <person name="Murat C."/>
            <person name="Nolan M."/>
            <person name="Ohm R.A."/>
            <person name="Pangilinan J."/>
            <person name="Pereira M.F."/>
            <person name="Perotto S."/>
            <person name="Peter M."/>
            <person name="Pfister S."/>
            <person name="Riley R."/>
            <person name="Sitrit Y."/>
            <person name="Stielow J.B."/>
            <person name="Szollosi G."/>
            <person name="Zifcakova L."/>
            <person name="Stursova M."/>
            <person name="Spatafora J.W."/>
            <person name="Tedersoo L."/>
            <person name="Vaario L.M."/>
            <person name="Yamada A."/>
            <person name="Yan M."/>
            <person name="Wang P."/>
            <person name="Xu J."/>
            <person name="Bruns T."/>
            <person name="Baldrian P."/>
            <person name="Vilgalys R."/>
            <person name="Dunand C."/>
            <person name="Henrissat B."/>
            <person name="Grigoriev I.V."/>
            <person name="Hibbett D."/>
            <person name="Nagy L.G."/>
            <person name="Martin F.M."/>
        </authorList>
    </citation>
    <scope>NUCLEOTIDE SEQUENCE</scope>
    <source>
        <strain evidence="2">UH-Tt-Lm1</strain>
    </source>
</reference>
<reference evidence="2" key="2">
    <citation type="submission" date="2020-11" db="EMBL/GenBank/DDBJ databases">
        <authorList>
            <consortium name="DOE Joint Genome Institute"/>
            <person name="Kuo A."/>
            <person name="Miyauchi S."/>
            <person name="Kiss E."/>
            <person name="Drula E."/>
            <person name="Kohler A."/>
            <person name="Sanchez-Garcia M."/>
            <person name="Andreopoulos B."/>
            <person name="Barry K.W."/>
            <person name="Bonito G."/>
            <person name="Buee M."/>
            <person name="Carver A."/>
            <person name="Chen C."/>
            <person name="Cichocki N."/>
            <person name="Clum A."/>
            <person name="Culley D."/>
            <person name="Crous P.W."/>
            <person name="Fauchery L."/>
            <person name="Girlanda M."/>
            <person name="Hayes R."/>
            <person name="Keri Z."/>
            <person name="Labutti K."/>
            <person name="Lipzen A."/>
            <person name="Lombard V."/>
            <person name="Magnuson J."/>
            <person name="Maillard F."/>
            <person name="Morin E."/>
            <person name="Murat C."/>
            <person name="Nolan M."/>
            <person name="Ohm R."/>
            <person name="Pangilinan J."/>
            <person name="Pereira M."/>
            <person name="Perotto S."/>
            <person name="Peter M."/>
            <person name="Riley R."/>
            <person name="Sitrit Y."/>
            <person name="Stielow B."/>
            <person name="Szollosi G."/>
            <person name="Zifcakova L."/>
            <person name="Stursova M."/>
            <person name="Spatafora J.W."/>
            <person name="Tedersoo L."/>
            <person name="Vaario L.-M."/>
            <person name="Yamada A."/>
            <person name="Yan M."/>
            <person name="Wang P."/>
            <person name="Xu J."/>
            <person name="Bruns T."/>
            <person name="Baldrian P."/>
            <person name="Vilgalys R."/>
            <person name="Henrissat B."/>
            <person name="Grigoriev I.V."/>
            <person name="Hibbett D."/>
            <person name="Nagy L.G."/>
            <person name="Martin F.M."/>
        </authorList>
    </citation>
    <scope>NUCLEOTIDE SEQUENCE</scope>
    <source>
        <strain evidence="2">UH-Tt-Lm1</strain>
    </source>
</reference>
<dbReference type="AlphaFoldDB" id="A0A9P6H6N6"/>
<gene>
    <name evidence="2" type="ORF">BJ322DRAFT_1023854</name>
</gene>
<dbReference type="Proteomes" id="UP000736335">
    <property type="component" value="Unassembled WGS sequence"/>
</dbReference>
<dbReference type="EMBL" id="WIUZ02000016">
    <property type="protein sequence ID" value="KAF9780623.1"/>
    <property type="molecule type" value="Genomic_DNA"/>
</dbReference>